<accession>A0A0G1ILR3</accession>
<proteinExistence type="predicted"/>
<protein>
    <submittedName>
        <fullName evidence="1">Uncharacterized protein</fullName>
    </submittedName>
</protein>
<evidence type="ECO:0000313" key="2">
    <source>
        <dbReference type="Proteomes" id="UP000034521"/>
    </source>
</evidence>
<sequence length="92" mass="10070">MGQYKVFFCPTERGTMTIKIERPIDPPAAYALQIITTLHPEERFFAMRPNGERVVLIGDYIGGSLLADKGSTTLNVGDKVQLAEGLIAEATD</sequence>
<comment type="caution">
    <text evidence="1">The sequence shown here is derived from an EMBL/GenBank/DDBJ whole genome shotgun (WGS) entry which is preliminary data.</text>
</comment>
<organism evidence="1 2">
    <name type="scientific">Candidatus Gottesmanbacteria bacterium GW2011_GWA1_44_24b</name>
    <dbReference type="NCBI Taxonomy" id="1618437"/>
    <lineage>
        <taxon>Bacteria</taxon>
        <taxon>Candidatus Gottesmaniibacteriota</taxon>
    </lineage>
</organism>
<dbReference type="Proteomes" id="UP000034521">
    <property type="component" value="Unassembled WGS sequence"/>
</dbReference>
<dbReference type="EMBL" id="LCIQ01000029">
    <property type="protein sequence ID" value="KKT60080.1"/>
    <property type="molecule type" value="Genomic_DNA"/>
</dbReference>
<name>A0A0G1ILR3_9BACT</name>
<dbReference type="AlphaFoldDB" id="A0A0G1ILR3"/>
<gene>
    <name evidence="1" type="ORF">UW52_C0029G0005</name>
</gene>
<reference evidence="1 2" key="1">
    <citation type="journal article" date="2015" name="Nature">
        <title>rRNA introns, odd ribosomes, and small enigmatic genomes across a large radiation of phyla.</title>
        <authorList>
            <person name="Brown C.T."/>
            <person name="Hug L.A."/>
            <person name="Thomas B.C."/>
            <person name="Sharon I."/>
            <person name="Castelle C.J."/>
            <person name="Singh A."/>
            <person name="Wilkins M.J."/>
            <person name="Williams K.H."/>
            <person name="Banfield J.F."/>
        </authorList>
    </citation>
    <scope>NUCLEOTIDE SEQUENCE [LARGE SCALE GENOMIC DNA]</scope>
</reference>
<evidence type="ECO:0000313" key="1">
    <source>
        <dbReference type="EMBL" id="KKT60080.1"/>
    </source>
</evidence>